<protein>
    <recommendedName>
        <fullName evidence="3">Chemosensory protein</fullName>
    </recommendedName>
</protein>
<dbReference type="AlphaFoldDB" id="A0AAW1U9N6"/>
<evidence type="ECO:0008006" key="3">
    <source>
        <dbReference type="Google" id="ProtNLM"/>
    </source>
</evidence>
<proteinExistence type="predicted"/>
<dbReference type="SUPFAM" id="SSF100910">
    <property type="entry name" value="Chemosensory protein Csp2"/>
    <property type="match status" value="1"/>
</dbReference>
<reference evidence="1 2" key="1">
    <citation type="submission" date="2023-03" db="EMBL/GenBank/DDBJ databases">
        <title>Genome insight into feeding habits of ladybird beetles.</title>
        <authorList>
            <person name="Li H.-S."/>
            <person name="Huang Y.-H."/>
            <person name="Pang H."/>
        </authorList>
    </citation>
    <scope>NUCLEOTIDE SEQUENCE [LARGE SCALE GENOMIC DNA]</scope>
    <source>
        <strain evidence="1">SYSU_2023b</strain>
        <tissue evidence="1">Whole body</tissue>
    </source>
</reference>
<comment type="caution">
    <text evidence="1">The sequence shown here is derived from an EMBL/GenBank/DDBJ whole genome shotgun (WGS) entry which is preliminary data.</text>
</comment>
<gene>
    <name evidence="1" type="ORF">WA026_018530</name>
</gene>
<dbReference type="PANTHER" id="PTHR11257">
    <property type="entry name" value="CHEMOSENSORY PROTEIN-RELATED"/>
    <property type="match status" value="1"/>
</dbReference>
<sequence>MTGTGCTPEGDTLRKLLPGALETGCEKCSESQKALGSKALRYLVKEKPKLWEELMDKFDSEKKYRTKYADKLKELN</sequence>
<dbReference type="PANTHER" id="PTHR11257:SF12">
    <property type="entry name" value="EJACULATORY BULB-SPECIFIC PROTEIN 3-RELATED"/>
    <property type="match status" value="1"/>
</dbReference>
<dbReference type="Pfam" id="PF03392">
    <property type="entry name" value="OS-D"/>
    <property type="match status" value="1"/>
</dbReference>
<name>A0AAW1U9N6_9CUCU</name>
<keyword evidence="2" id="KW-1185">Reference proteome</keyword>
<dbReference type="Gene3D" id="1.10.2080.10">
    <property type="entry name" value="Insect odorant-binding protein A10/Ejaculatory bulb-specific protein 3"/>
    <property type="match status" value="1"/>
</dbReference>
<evidence type="ECO:0000313" key="1">
    <source>
        <dbReference type="EMBL" id="KAK9877417.1"/>
    </source>
</evidence>
<dbReference type="EMBL" id="JARQZJ010000042">
    <property type="protein sequence ID" value="KAK9877417.1"/>
    <property type="molecule type" value="Genomic_DNA"/>
</dbReference>
<organism evidence="1 2">
    <name type="scientific">Henosepilachna vigintioctopunctata</name>
    <dbReference type="NCBI Taxonomy" id="420089"/>
    <lineage>
        <taxon>Eukaryota</taxon>
        <taxon>Metazoa</taxon>
        <taxon>Ecdysozoa</taxon>
        <taxon>Arthropoda</taxon>
        <taxon>Hexapoda</taxon>
        <taxon>Insecta</taxon>
        <taxon>Pterygota</taxon>
        <taxon>Neoptera</taxon>
        <taxon>Endopterygota</taxon>
        <taxon>Coleoptera</taxon>
        <taxon>Polyphaga</taxon>
        <taxon>Cucujiformia</taxon>
        <taxon>Coccinelloidea</taxon>
        <taxon>Coccinellidae</taxon>
        <taxon>Epilachninae</taxon>
        <taxon>Epilachnini</taxon>
        <taxon>Henosepilachna</taxon>
    </lineage>
</organism>
<accession>A0AAW1U9N6</accession>
<evidence type="ECO:0000313" key="2">
    <source>
        <dbReference type="Proteomes" id="UP001431783"/>
    </source>
</evidence>
<dbReference type="InterPro" id="IPR005055">
    <property type="entry name" value="A10/PebIII"/>
</dbReference>
<dbReference type="Proteomes" id="UP001431783">
    <property type="component" value="Unassembled WGS sequence"/>
</dbReference>
<dbReference type="InterPro" id="IPR036682">
    <property type="entry name" value="OS_D_A10/PebIII_sf"/>
</dbReference>